<dbReference type="FunFam" id="2.170.130.10:FF:000003">
    <property type="entry name" value="SusC/RagA family TonB-linked outer membrane protein"/>
    <property type="match status" value="1"/>
</dbReference>
<evidence type="ECO:0000313" key="14">
    <source>
        <dbReference type="Proteomes" id="UP000016160"/>
    </source>
</evidence>
<sequence length="1046" mass="115414">MKTKFSGILTLFLAFVVQFAFAQEKTISGTISDASGLPLPGVNIIIVGTSTGSQSNFDGNYSLKASPGDVLTYSFMGYKTQSVTVGTSNTIDLTLAEDLAELDEVIVVAYGSQTKKSIVGAVSSIDAATIEKQQTVSVTSTLQGTVSGVNIVQSGGQPGDNPTIRIRGVGSINASADPLIIVDGAPFNGNLNSISGDQVESMSVLKDASSTALYGSRGANGVIVITTKRGKKDMPVQVNFSTKTGIANQAVDFHELATTDEFTKYSWEALRNEQLYSQGSTATDAAQYATDNLVSVLGYDPYGNGAPVGTDGELVTTDKLWDNDWSDNLFNNSAVRQEYAFNIAGGSEKTNYFLGLNYVDQEGAIETSNFTRGTVRMNIDSELTDWLTTGVNMFYSHSDQNYPTQSGTSFQSAQQWYYSVSSYYPLYQRDGNGSLILDGNGDRIYDYGNNSGSQSVNGVRPVFGGENGVGALYNYDVRYKRDLTSVNGYAKIDFTDYLNFKTQYYYEKYVFDSYEYVHNEYGYAANVGGRVSQDRDFVTTKNWTNSLNFNKSFGNHNVGANLIYETYKRENDELGAQGVGFLPNVQVLNGSTTPENVSGAFTNEGLMSYLARASYNYSEKYFIEGSYRRDGSSRFADHVRWGDFYSVGGSWIISEENFLNDSNVISFLKLKGSYGELGNNNILDSAGNALYFPYLSLYETGWNQLDNTGVILGSVADPNLTWEKTASANIGLDFGFFQDRISGSLEFYNKASKDLIYNQPLAISTGNDAITTNVGAIKNYGFELEITTRNINSKNFQWSTNFNISKNEMEITELTQESFINGTKRWEVGKSTYEFYIQEWAGVDPETGQGTWFKDVIGADGEPTGEKEVTSVYAEASRNYSGKSSLPDFVGGMNNYLRYKNWDLNFLFNFSVGSYIYDSSYANLMGSMENAGRAAHADIANRWQQPGDITDVPMLTTANNDFNSTSTRFLYENNYLRLKALNFGYNFDSSITDRLGVTNLRVYFQGDNLWTLQSHDGLDPEQSFAGTTDSRTYNQRIMSLGVNLQF</sequence>
<evidence type="ECO:0000313" key="13">
    <source>
        <dbReference type="EMBL" id="CDF78268.1"/>
    </source>
</evidence>
<dbReference type="EMBL" id="HG315671">
    <property type="protein sequence ID" value="CDF78268.1"/>
    <property type="molecule type" value="Genomic_DNA"/>
</dbReference>
<evidence type="ECO:0000256" key="7">
    <source>
        <dbReference type="ARBA" id="ARBA00023237"/>
    </source>
</evidence>
<dbReference type="AlphaFoldDB" id="T2KIK9"/>
<dbReference type="eggNOG" id="COG4771">
    <property type="taxonomic scope" value="Bacteria"/>
</dbReference>
<evidence type="ECO:0000259" key="12">
    <source>
        <dbReference type="Pfam" id="PF07715"/>
    </source>
</evidence>
<dbReference type="InterPro" id="IPR036942">
    <property type="entry name" value="Beta-barrel_TonB_sf"/>
</dbReference>
<evidence type="ECO:0000256" key="4">
    <source>
        <dbReference type="ARBA" id="ARBA00022692"/>
    </source>
</evidence>
<comment type="subcellular location">
    <subcellularLocation>
        <location evidence="1 8">Cell outer membrane</location>
        <topology evidence="1 8">Multi-pass membrane protein</topology>
    </subcellularLocation>
</comment>
<dbReference type="Proteomes" id="UP000016160">
    <property type="component" value="Chromosome"/>
</dbReference>
<keyword evidence="4 8" id="KW-0812">Transmembrane</keyword>
<evidence type="ECO:0000256" key="9">
    <source>
        <dbReference type="RuleBase" id="RU003357"/>
    </source>
</evidence>
<feature type="signal peptide" evidence="10">
    <location>
        <begin position="1"/>
        <end position="22"/>
    </location>
</feature>
<keyword evidence="13" id="KW-0675">Receptor</keyword>
<dbReference type="SUPFAM" id="SSF56935">
    <property type="entry name" value="Porins"/>
    <property type="match status" value="1"/>
</dbReference>
<keyword evidence="6 8" id="KW-0472">Membrane</keyword>
<keyword evidence="2 8" id="KW-0813">Transport</keyword>
<evidence type="ECO:0000259" key="11">
    <source>
        <dbReference type="Pfam" id="PF00593"/>
    </source>
</evidence>
<evidence type="ECO:0000256" key="2">
    <source>
        <dbReference type="ARBA" id="ARBA00022448"/>
    </source>
</evidence>
<gene>
    <name evidence="13" type="ORF">BN863_5560</name>
</gene>
<name>T2KIK9_FORAG</name>
<keyword evidence="10" id="KW-0732">Signal</keyword>
<dbReference type="NCBIfam" id="TIGR04057">
    <property type="entry name" value="SusC_RagA_signa"/>
    <property type="match status" value="1"/>
</dbReference>
<evidence type="ECO:0000256" key="1">
    <source>
        <dbReference type="ARBA" id="ARBA00004571"/>
    </source>
</evidence>
<evidence type="ECO:0000256" key="5">
    <source>
        <dbReference type="ARBA" id="ARBA00023077"/>
    </source>
</evidence>
<dbReference type="InterPro" id="IPR023996">
    <property type="entry name" value="TonB-dep_OMP_SusC/RagA"/>
</dbReference>
<dbReference type="InterPro" id="IPR000531">
    <property type="entry name" value="Beta-barrel_TonB"/>
</dbReference>
<dbReference type="OrthoDB" id="9768177at2"/>
<dbReference type="Pfam" id="PF00593">
    <property type="entry name" value="TonB_dep_Rec_b-barrel"/>
    <property type="match status" value="1"/>
</dbReference>
<feature type="domain" description="TonB-dependent receptor-like beta-barrel" evidence="11">
    <location>
        <begin position="429"/>
        <end position="852"/>
    </location>
</feature>
<dbReference type="Pfam" id="PF13715">
    <property type="entry name" value="CarbopepD_reg_2"/>
    <property type="match status" value="1"/>
</dbReference>
<evidence type="ECO:0000256" key="6">
    <source>
        <dbReference type="ARBA" id="ARBA00023136"/>
    </source>
</evidence>
<evidence type="ECO:0000256" key="10">
    <source>
        <dbReference type="SAM" id="SignalP"/>
    </source>
</evidence>
<dbReference type="HOGENOM" id="CLU_004317_0_1_10"/>
<evidence type="ECO:0000256" key="3">
    <source>
        <dbReference type="ARBA" id="ARBA00022452"/>
    </source>
</evidence>
<dbReference type="InterPro" id="IPR037066">
    <property type="entry name" value="Plug_dom_sf"/>
</dbReference>
<accession>T2KIK9</accession>
<dbReference type="Gene3D" id="2.60.40.1120">
    <property type="entry name" value="Carboxypeptidase-like, regulatory domain"/>
    <property type="match status" value="1"/>
</dbReference>
<dbReference type="RefSeq" id="WP_038527259.1">
    <property type="nucleotide sequence ID" value="NZ_HG315671.1"/>
</dbReference>
<organism evidence="13 14">
    <name type="scientific">Formosa agariphila (strain DSM 15362 / KCTC 12365 / LMG 23005 / KMM 3901 / M-2Alg 35-1)</name>
    <dbReference type="NCBI Taxonomy" id="1347342"/>
    <lineage>
        <taxon>Bacteria</taxon>
        <taxon>Pseudomonadati</taxon>
        <taxon>Bacteroidota</taxon>
        <taxon>Flavobacteriia</taxon>
        <taxon>Flavobacteriales</taxon>
        <taxon>Flavobacteriaceae</taxon>
        <taxon>Formosa</taxon>
    </lineage>
</organism>
<dbReference type="STRING" id="1347342.BN863_5560"/>
<dbReference type="PROSITE" id="PS52016">
    <property type="entry name" value="TONB_DEPENDENT_REC_3"/>
    <property type="match status" value="1"/>
</dbReference>
<feature type="domain" description="TonB-dependent receptor plug" evidence="12">
    <location>
        <begin position="115"/>
        <end position="222"/>
    </location>
</feature>
<keyword evidence="3 8" id="KW-1134">Transmembrane beta strand</keyword>
<dbReference type="Gene3D" id="2.170.130.10">
    <property type="entry name" value="TonB-dependent receptor, plug domain"/>
    <property type="match status" value="1"/>
</dbReference>
<protein>
    <submittedName>
        <fullName evidence="13">TonB-dependent receptor</fullName>
    </submittedName>
</protein>
<dbReference type="SUPFAM" id="SSF49464">
    <property type="entry name" value="Carboxypeptidase regulatory domain-like"/>
    <property type="match status" value="1"/>
</dbReference>
<evidence type="ECO:0000256" key="8">
    <source>
        <dbReference type="PROSITE-ProRule" id="PRU01360"/>
    </source>
</evidence>
<proteinExistence type="inferred from homology"/>
<dbReference type="NCBIfam" id="TIGR04056">
    <property type="entry name" value="OMP_RagA_SusC"/>
    <property type="match status" value="1"/>
</dbReference>
<comment type="similarity">
    <text evidence="8 9">Belongs to the TonB-dependent receptor family.</text>
</comment>
<dbReference type="InterPro" id="IPR039426">
    <property type="entry name" value="TonB-dep_rcpt-like"/>
</dbReference>
<dbReference type="GO" id="GO:0009279">
    <property type="term" value="C:cell outer membrane"/>
    <property type="evidence" value="ECO:0007669"/>
    <property type="project" value="UniProtKB-SubCell"/>
</dbReference>
<dbReference type="Pfam" id="PF07715">
    <property type="entry name" value="Plug"/>
    <property type="match status" value="1"/>
</dbReference>
<keyword evidence="7 8" id="KW-0998">Cell outer membrane</keyword>
<dbReference type="PATRIC" id="fig|1347342.6.peg.560"/>
<reference evidence="13 14" key="1">
    <citation type="journal article" date="2013" name="Appl. Environ. Microbiol.">
        <title>The genome of the alga-associated marine flavobacterium Formosa agariphila KMM 3901T reveals a broad potential for degradation of algal polysaccharides.</title>
        <authorList>
            <person name="Mann A.J."/>
            <person name="Hahnke R.L."/>
            <person name="Huang S."/>
            <person name="Werner J."/>
            <person name="Xing P."/>
            <person name="Barbeyron T."/>
            <person name="Huettel B."/>
            <person name="Stueber K."/>
            <person name="Reinhardt R."/>
            <person name="Harder J."/>
            <person name="Gloeckner F.O."/>
            <person name="Amann R.I."/>
            <person name="Teeling H."/>
        </authorList>
    </citation>
    <scope>NUCLEOTIDE SEQUENCE [LARGE SCALE GENOMIC DNA]</scope>
    <source>
        <strain evidence="14">DSM 15362 / KCTC 12365 / LMG 23005 / KMM 3901</strain>
    </source>
</reference>
<dbReference type="InterPro" id="IPR023997">
    <property type="entry name" value="TonB-dep_OMP_SusC/RagA_CS"/>
</dbReference>
<keyword evidence="5 9" id="KW-0798">TonB box</keyword>
<dbReference type="InterPro" id="IPR012910">
    <property type="entry name" value="Plug_dom"/>
</dbReference>
<keyword evidence="14" id="KW-1185">Reference proteome</keyword>
<dbReference type="InterPro" id="IPR008969">
    <property type="entry name" value="CarboxyPept-like_regulatory"/>
</dbReference>
<dbReference type="Gene3D" id="2.40.170.20">
    <property type="entry name" value="TonB-dependent receptor, beta-barrel domain"/>
    <property type="match status" value="1"/>
</dbReference>
<feature type="chain" id="PRO_5004602568" evidence="10">
    <location>
        <begin position="23"/>
        <end position="1046"/>
    </location>
</feature>